<keyword evidence="2" id="KW-1185">Reference proteome</keyword>
<dbReference type="EMBL" id="JAYMGO010000007">
    <property type="protein sequence ID" value="KAL1271913.1"/>
    <property type="molecule type" value="Genomic_DNA"/>
</dbReference>
<gene>
    <name evidence="1" type="ORF">QQF64_030929</name>
</gene>
<protein>
    <submittedName>
        <fullName evidence="1">Uncharacterized protein</fullName>
    </submittedName>
</protein>
<proteinExistence type="predicted"/>
<comment type="caution">
    <text evidence="1">The sequence shown here is derived from an EMBL/GenBank/DDBJ whole genome shotgun (WGS) entry which is preliminary data.</text>
</comment>
<organism evidence="1 2">
    <name type="scientific">Cirrhinus molitorella</name>
    <name type="common">mud carp</name>
    <dbReference type="NCBI Taxonomy" id="172907"/>
    <lineage>
        <taxon>Eukaryota</taxon>
        <taxon>Metazoa</taxon>
        <taxon>Chordata</taxon>
        <taxon>Craniata</taxon>
        <taxon>Vertebrata</taxon>
        <taxon>Euteleostomi</taxon>
        <taxon>Actinopterygii</taxon>
        <taxon>Neopterygii</taxon>
        <taxon>Teleostei</taxon>
        <taxon>Ostariophysi</taxon>
        <taxon>Cypriniformes</taxon>
        <taxon>Cyprinidae</taxon>
        <taxon>Labeoninae</taxon>
        <taxon>Labeonini</taxon>
        <taxon>Cirrhinus</taxon>
    </lineage>
</organism>
<dbReference type="Proteomes" id="UP001558613">
    <property type="component" value="Unassembled WGS sequence"/>
</dbReference>
<reference evidence="1 2" key="1">
    <citation type="submission" date="2023-09" db="EMBL/GenBank/DDBJ databases">
        <authorList>
            <person name="Wang M."/>
        </authorList>
    </citation>
    <scope>NUCLEOTIDE SEQUENCE [LARGE SCALE GENOMIC DNA]</scope>
    <source>
        <strain evidence="1">GT-2023</strain>
        <tissue evidence="1">Liver</tissue>
    </source>
</reference>
<sequence>MRLLLTSRLNKTGTCGSRVEITFSLNALTNVTARAPLILHPCLPDTHVIPVQSILCSWLPHYNLEGISLCQSSCLQTLKQPTL</sequence>
<accession>A0ABR3N514</accession>
<evidence type="ECO:0000313" key="2">
    <source>
        <dbReference type="Proteomes" id="UP001558613"/>
    </source>
</evidence>
<name>A0ABR3N514_9TELE</name>
<evidence type="ECO:0000313" key="1">
    <source>
        <dbReference type="EMBL" id="KAL1271913.1"/>
    </source>
</evidence>